<keyword evidence="1" id="KW-1133">Transmembrane helix</keyword>
<evidence type="ECO:0000313" key="3">
    <source>
        <dbReference type="EMBL" id="MBA4636670.1"/>
    </source>
</evidence>
<dbReference type="GO" id="GO:0033925">
    <property type="term" value="F:mannosyl-glycoprotein endo-beta-N-acetylglucosaminidase activity"/>
    <property type="evidence" value="ECO:0007669"/>
    <property type="project" value="UniProtKB-EC"/>
</dbReference>
<proteinExistence type="predicted"/>
<dbReference type="GO" id="GO:0005829">
    <property type="term" value="C:cytosol"/>
    <property type="evidence" value="ECO:0007669"/>
    <property type="project" value="UniProtKB-SubCell"/>
</dbReference>
<dbReference type="AlphaFoldDB" id="A0A7C8Z9E8"/>
<sequence>MADGYLDDKWVQGDTNVDGYTIWHWYLMDVFVYFSHNLVTLPPPCWVNAAHKHGVKVLGSFITEWDEGKTICDKLLSTKSLLIHVLSGCLSLLLLWDLMAGCKNSPGILNMKRK</sequence>
<protein>
    <submittedName>
        <fullName evidence="3">Mannosyl-glycoprotein endo-beta-N-acetylglucosaminidase</fullName>
        <ecNumber evidence="3">3.2.1.96</ecNumber>
    </submittedName>
</protein>
<dbReference type="Gene3D" id="3.20.20.80">
    <property type="entry name" value="Glycosidases"/>
    <property type="match status" value="1"/>
</dbReference>
<feature type="transmembrane region" description="Helical" evidence="1">
    <location>
        <begin position="81"/>
        <end position="102"/>
    </location>
</feature>
<dbReference type="Pfam" id="PF03644">
    <property type="entry name" value="Glyco_hydro_85"/>
    <property type="match status" value="1"/>
</dbReference>
<feature type="domain" description="Cytosolic endo-beta-N-acetylglucosaminidase TIM barrel" evidence="2">
    <location>
        <begin position="5"/>
        <end position="79"/>
    </location>
</feature>
<dbReference type="InterPro" id="IPR005201">
    <property type="entry name" value="TIM_ENGase"/>
</dbReference>
<dbReference type="PANTHER" id="PTHR13246">
    <property type="entry name" value="ENDO BETA N-ACETYLGLUCOSAMINIDASE"/>
    <property type="match status" value="1"/>
</dbReference>
<evidence type="ECO:0000256" key="1">
    <source>
        <dbReference type="SAM" id="Phobius"/>
    </source>
</evidence>
<keyword evidence="3" id="KW-0378">Hydrolase</keyword>
<organism evidence="3">
    <name type="scientific">Opuntia streptacantha</name>
    <name type="common">Prickly pear cactus</name>
    <name type="synonym">Opuntia cardona</name>
    <dbReference type="NCBI Taxonomy" id="393608"/>
    <lineage>
        <taxon>Eukaryota</taxon>
        <taxon>Viridiplantae</taxon>
        <taxon>Streptophyta</taxon>
        <taxon>Embryophyta</taxon>
        <taxon>Tracheophyta</taxon>
        <taxon>Spermatophyta</taxon>
        <taxon>Magnoliopsida</taxon>
        <taxon>eudicotyledons</taxon>
        <taxon>Gunneridae</taxon>
        <taxon>Pentapetalae</taxon>
        <taxon>Caryophyllales</taxon>
        <taxon>Cactineae</taxon>
        <taxon>Cactaceae</taxon>
        <taxon>Opuntioideae</taxon>
        <taxon>Opuntia</taxon>
    </lineage>
</organism>
<reference evidence="3" key="2">
    <citation type="submission" date="2020-07" db="EMBL/GenBank/DDBJ databases">
        <authorList>
            <person name="Vera ALvarez R."/>
            <person name="Arias-Moreno D.M."/>
            <person name="Jimenez-Jacinto V."/>
            <person name="Jimenez-Bremont J.F."/>
            <person name="Swaminathan K."/>
            <person name="Moose S.P."/>
            <person name="Guerrero-Gonzalez M.L."/>
            <person name="Marino-Ramirez L."/>
            <person name="Landsman D."/>
            <person name="Rodriguez-Kessler M."/>
            <person name="Delgado-Sanchez P."/>
        </authorList>
    </citation>
    <scope>NUCLEOTIDE SEQUENCE</scope>
    <source>
        <tissue evidence="3">Cladode</tissue>
    </source>
</reference>
<dbReference type="InterPro" id="IPR032979">
    <property type="entry name" value="ENGase"/>
</dbReference>
<reference evidence="3" key="1">
    <citation type="journal article" date="2013" name="J. Plant Res.">
        <title>Effect of fungi and light on seed germination of three Opuntia species from semiarid lands of central Mexico.</title>
        <authorList>
            <person name="Delgado-Sanchez P."/>
            <person name="Jimenez-Bremont J.F."/>
            <person name="Guerrero-Gonzalez Mde L."/>
            <person name="Flores J."/>
        </authorList>
    </citation>
    <scope>NUCLEOTIDE SEQUENCE</scope>
    <source>
        <tissue evidence="3">Cladode</tissue>
    </source>
</reference>
<evidence type="ECO:0000259" key="2">
    <source>
        <dbReference type="Pfam" id="PF03644"/>
    </source>
</evidence>
<accession>A0A7C8Z9E8</accession>
<keyword evidence="1" id="KW-0812">Transmembrane</keyword>
<keyword evidence="3" id="KW-0326">Glycosidase</keyword>
<dbReference type="PANTHER" id="PTHR13246:SF1">
    <property type="entry name" value="CYTOSOLIC ENDO-BETA-N-ACETYLGLUCOSAMINIDASE"/>
    <property type="match status" value="1"/>
</dbReference>
<keyword evidence="1" id="KW-0472">Membrane</keyword>
<name>A0A7C8Z9E8_OPUST</name>
<dbReference type="EC" id="3.2.1.96" evidence="3"/>
<dbReference type="EMBL" id="GISG01101418">
    <property type="protein sequence ID" value="MBA4636670.1"/>
    <property type="molecule type" value="Transcribed_RNA"/>
</dbReference>